<evidence type="ECO:0000313" key="2">
    <source>
        <dbReference type="EMBL" id="GFO93179.1"/>
    </source>
</evidence>
<dbReference type="EMBL" id="BLYL01000001">
    <property type="protein sequence ID" value="GFO93179.1"/>
    <property type="molecule type" value="Genomic_DNA"/>
</dbReference>
<organism evidence="2 3">
    <name type="scientific">Coprococcus eutactus</name>
    <dbReference type="NCBI Taxonomy" id="33043"/>
    <lineage>
        <taxon>Bacteria</taxon>
        <taxon>Bacillati</taxon>
        <taxon>Bacillota</taxon>
        <taxon>Clostridia</taxon>
        <taxon>Lachnospirales</taxon>
        <taxon>Lachnospiraceae</taxon>
        <taxon>Coprococcus</taxon>
    </lineage>
</organism>
<sequence length="61" mass="7090">MFGIENPVGVIESCDGTHIFTSFCGIYILYWGVDFIELLYNTISLMQDMLSIDIMYHICFR</sequence>
<reference evidence="2" key="1">
    <citation type="submission" date="2020-06" db="EMBL/GenBank/DDBJ databases">
        <title>Characterization of fructooligosaccharide metabolism and fructooligosaccharide-degrading enzymes in human commensal butyrate producers.</title>
        <authorList>
            <person name="Tanno H."/>
            <person name="Fujii T."/>
            <person name="Hirano K."/>
            <person name="Maeno S."/>
            <person name="Tonozuka T."/>
            <person name="Sakamoto M."/>
            <person name="Ohkuma M."/>
            <person name="Tochio T."/>
            <person name="Endo A."/>
        </authorList>
    </citation>
    <scope>NUCLEOTIDE SEQUENCE</scope>
    <source>
        <strain evidence="2">JCM 31265</strain>
    </source>
</reference>
<comment type="caution">
    <text evidence="2">The sequence shown here is derived from an EMBL/GenBank/DDBJ whole genome shotgun (WGS) entry which is preliminary data.</text>
</comment>
<keyword evidence="1" id="KW-0472">Membrane</keyword>
<gene>
    <name evidence="2" type="ORF">COEU31_02250</name>
</gene>
<protein>
    <submittedName>
        <fullName evidence="2">Uncharacterized protein</fullName>
    </submittedName>
</protein>
<feature type="transmembrane region" description="Helical" evidence="1">
    <location>
        <begin position="20"/>
        <end position="40"/>
    </location>
</feature>
<evidence type="ECO:0000313" key="3">
    <source>
        <dbReference type="Proteomes" id="UP000660047"/>
    </source>
</evidence>
<keyword evidence="1" id="KW-0812">Transmembrane</keyword>
<accession>A0AAI9K2L6</accession>
<evidence type="ECO:0000256" key="1">
    <source>
        <dbReference type="SAM" id="Phobius"/>
    </source>
</evidence>
<dbReference type="Proteomes" id="UP000660047">
    <property type="component" value="Unassembled WGS sequence"/>
</dbReference>
<proteinExistence type="predicted"/>
<dbReference type="AlphaFoldDB" id="A0AAI9K2L6"/>
<keyword evidence="1" id="KW-1133">Transmembrane helix</keyword>
<name>A0AAI9K2L6_9FIRM</name>